<protein>
    <recommendedName>
        <fullName evidence="2">tRNA-intron lyase</fullName>
        <ecNumber evidence="2">4.6.1.16</ecNumber>
    </recommendedName>
</protein>
<dbReference type="SMART" id="SM00651">
    <property type="entry name" value="Sm"/>
    <property type="match status" value="1"/>
</dbReference>
<dbReference type="Gene3D" id="2.30.30.100">
    <property type="match status" value="1"/>
</dbReference>
<dbReference type="InterPro" id="IPR010920">
    <property type="entry name" value="LSM_dom_sf"/>
</dbReference>
<dbReference type="InterPro" id="IPR036167">
    <property type="entry name" value="tRNA_intron_Endo_cat-like_sf"/>
</dbReference>
<dbReference type="InterPro" id="IPR006677">
    <property type="entry name" value="tRNA_intron_Endonuc_cat-like"/>
</dbReference>
<dbReference type="NCBIfam" id="TIGR00324">
    <property type="entry name" value="endA"/>
    <property type="match status" value="1"/>
</dbReference>
<evidence type="ECO:0000256" key="3">
    <source>
        <dbReference type="ARBA" id="ARBA00022694"/>
    </source>
</evidence>
<dbReference type="WBParaSite" id="scf7180000418611.g2634">
    <property type="protein sequence ID" value="scf7180000418611.g2634"/>
    <property type="gene ID" value="scf7180000418611.g2634"/>
</dbReference>
<keyword evidence="4" id="KW-0456">Lyase</keyword>
<dbReference type="InterPro" id="IPR011856">
    <property type="entry name" value="tRNA_endonuc-like_dom_sf"/>
</dbReference>
<keyword evidence="8" id="KW-1185">Reference proteome</keyword>
<name>A0A915NM23_9BILA</name>
<accession>A0A915NM23</accession>
<evidence type="ECO:0000256" key="2">
    <source>
        <dbReference type="ARBA" id="ARBA00012573"/>
    </source>
</evidence>
<dbReference type="GO" id="GO:0006397">
    <property type="term" value="P:mRNA processing"/>
    <property type="evidence" value="ECO:0007669"/>
    <property type="project" value="InterPro"/>
</dbReference>
<evidence type="ECO:0000259" key="7">
    <source>
        <dbReference type="SMART" id="SM00651"/>
    </source>
</evidence>
<dbReference type="Gene3D" id="3.40.1350.10">
    <property type="match status" value="1"/>
</dbReference>
<dbReference type="Pfam" id="PF01974">
    <property type="entry name" value="tRNA_int_endo"/>
    <property type="match status" value="1"/>
</dbReference>
<keyword evidence="6" id="KW-0175">Coiled coil</keyword>
<dbReference type="InterPro" id="IPR001163">
    <property type="entry name" value="Sm_dom_euk/arc"/>
</dbReference>
<feature type="coiled-coil region" evidence="6">
    <location>
        <begin position="146"/>
        <end position="185"/>
    </location>
</feature>
<proteinExistence type="inferred from homology"/>
<dbReference type="AlphaFoldDB" id="A0A915NM23"/>
<dbReference type="CDD" id="cd22363">
    <property type="entry name" value="tRNA-intron_lyase_C"/>
    <property type="match status" value="1"/>
</dbReference>
<dbReference type="Pfam" id="PF01423">
    <property type="entry name" value="LSM"/>
    <property type="match status" value="1"/>
</dbReference>
<dbReference type="GO" id="GO:0000379">
    <property type="term" value="P:tRNA-type intron splice site recognition and cleavage"/>
    <property type="evidence" value="ECO:0007669"/>
    <property type="project" value="TreeGrafter"/>
</dbReference>
<evidence type="ECO:0000256" key="5">
    <source>
        <dbReference type="ARBA" id="ARBA00034031"/>
    </source>
</evidence>
<dbReference type="SUPFAM" id="SSF53032">
    <property type="entry name" value="tRNA-intron endonuclease catalytic domain-like"/>
    <property type="match status" value="1"/>
</dbReference>
<sequence length="395" mass="45109">MSNVCDGFVQIFDIGDSFFIAFEDSEQILQKYRLICSSFYHSKCVEDSNVLPFLPVILFSEQVQVLVENGFAQICRVNDLIEGIESFSDNGKIDKYEPNKEKGGENLLSLAQKILIGRNLKKRKRALFGTDAPSNLLKIRKIDHLNENNNNEKAANSNEIEICENEELQLIINELRLRNVEKEINSKRNLNSYGILINLNNFYIFILCLPSTLYSLPDDLLVPQNAEYFIRLTVFRDLWRKGFYLLSGAKFGCDYLAYEKPPGEQHSLFMVICSDVNKSLNLYNLIATSRVSTQVKKKILLAVVSPGTLLPYYLEMNCICGTLHSVDQYLNVKVTDINVTDVERHPHMISVKNCFIRGSVIRYVHLPSDGIDTQLLQEATRKEVLQSRQQGTSNK</sequence>
<comment type="catalytic activity">
    <reaction evidence="5">
        <text>pretRNA = a 3'-half-tRNA molecule with a 5'-OH end + a 5'-half-tRNA molecule with a 2',3'-cyclic phosphate end + an intron with a 2',3'-cyclic phosphate and a 5'-hydroxyl terminus.</text>
        <dbReference type="EC" id="4.6.1.16"/>
    </reaction>
</comment>
<dbReference type="SUPFAM" id="SSF50182">
    <property type="entry name" value="Sm-like ribonucleoproteins"/>
    <property type="match status" value="1"/>
</dbReference>
<evidence type="ECO:0000313" key="9">
    <source>
        <dbReference type="WBParaSite" id="scf7180000418611.g2634"/>
    </source>
</evidence>
<dbReference type="PANTHER" id="PTHR13070:SF0">
    <property type="entry name" value="TRNA-SPLICING ENDONUCLEASE SUBUNIT SEN34"/>
    <property type="match status" value="1"/>
</dbReference>
<dbReference type="CDD" id="cd01725">
    <property type="entry name" value="LSm2"/>
    <property type="match status" value="1"/>
</dbReference>
<evidence type="ECO:0000256" key="4">
    <source>
        <dbReference type="ARBA" id="ARBA00023239"/>
    </source>
</evidence>
<evidence type="ECO:0000313" key="8">
    <source>
        <dbReference type="Proteomes" id="UP000887560"/>
    </source>
</evidence>
<dbReference type="Proteomes" id="UP000887560">
    <property type="component" value="Unplaced"/>
</dbReference>
<keyword evidence="3" id="KW-0819">tRNA processing</keyword>
<dbReference type="InterPro" id="IPR006676">
    <property type="entry name" value="tRNA_splic"/>
</dbReference>
<feature type="domain" description="Sm" evidence="7">
    <location>
        <begin position="297"/>
        <end position="366"/>
    </location>
</feature>
<dbReference type="FunFam" id="2.30.30.100:FF:000053">
    <property type="entry name" value="U6 snRNA-associated Sm-like protein LSm2"/>
    <property type="match status" value="1"/>
</dbReference>
<evidence type="ECO:0000256" key="1">
    <source>
        <dbReference type="ARBA" id="ARBA00008078"/>
    </source>
</evidence>
<dbReference type="EC" id="4.6.1.16" evidence="2"/>
<dbReference type="GO" id="GO:0003676">
    <property type="term" value="F:nucleic acid binding"/>
    <property type="evidence" value="ECO:0007669"/>
    <property type="project" value="InterPro"/>
</dbReference>
<comment type="similarity">
    <text evidence="1">Belongs to the tRNA-intron endonuclease family.</text>
</comment>
<dbReference type="GO" id="GO:0000213">
    <property type="term" value="F:tRNA-intron lyase activity"/>
    <property type="evidence" value="ECO:0007669"/>
    <property type="project" value="UniProtKB-EC"/>
</dbReference>
<evidence type="ECO:0000256" key="6">
    <source>
        <dbReference type="SAM" id="Coils"/>
    </source>
</evidence>
<dbReference type="InterPro" id="IPR016654">
    <property type="entry name" value="U6_snRNA_Lsm2"/>
</dbReference>
<dbReference type="PANTHER" id="PTHR13070">
    <property type="entry name" value="TRNA-SPLICING ENDONUCLEASE SUBUNIT SEN34-RELATED"/>
    <property type="match status" value="1"/>
</dbReference>
<dbReference type="GO" id="GO:0005634">
    <property type="term" value="C:nucleus"/>
    <property type="evidence" value="ECO:0007669"/>
    <property type="project" value="UniProtKB-ARBA"/>
</dbReference>
<organism evidence="8 9">
    <name type="scientific">Meloidogyne floridensis</name>
    <dbReference type="NCBI Taxonomy" id="298350"/>
    <lineage>
        <taxon>Eukaryota</taxon>
        <taxon>Metazoa</taxon>
        <taxon>Ecdysozoa</taxon>
        <taxon>Nematoda</taxon>
        <taxon>Chromadorea</taxon>
        <taxon>Rhabditida</taxon>
        <taxon>Tylenchina</taxon>
        <taxon>Tylenchomorpha</taxon>
        <taxon>Tylenchoidea</taxon>
        <taxon>Meloidogynidae</taxon>
        <taxon>Meloidogyninae</taxon>
        <taxon>Meloidogyne</taxon>
    </lineage>
</organism>
<reference evidence="9" key="1">
    <citation type="submission" date="2022-11" db="UniProtKB">
        <authorList>
            <consortium name="WormBaseParasite"/>
        </authorList>
    </citation>
    <scope>IDENTIFICATION</scope>
</reference>